<dbReference type="InterPro" id="IPR020845">
    <property type="entry name" value="AMP-binding_CS"/>
</dbReference>
<dbReference type="Gene3D" id="3.30.559.30">
    <property type="entry name" value="Nonribosomal peptide synthetase, condensation domain"/>
    <property type="match status" value="1"/>
</dbReference>
<gene>
    <name evidence="8" type="ORF">COF62_29375</name>
</gene>
<dbReference type="Pfam" id="PF00668">
    <property type="entry name" value="Condensation"/>
    <property type="match status" value="1"/>
</dbReference>
<evidence type="ECO:0000313" key="9">
    <source>
        <dbReference type="Proteomes" id="UP000224044"/>
    </source>
</evidence>
<dbReference type="PROSITE" id="PS00455">
    <property type="entry name" value="AMP_BINDING"/>
    <property type="match status" value="1"/>
</dbReference>
<dbReference type="InterPro" id="IPR000873">
    <property type="entry name" value="AMP-dep_synth/lig_dom"/>
</dbReference>
<evidence type="ECO:0000256" key="4">
    <source>
        <dbReference type="ARBA" id="ARBA00022553"/>
    </source>
</evidence>
<dbReference type="Gene3D" id="2.30.38.10">
    <property type="entry name" value="Luciferase, Domain 3"/>
    <property type="match status" value="1"/>
</dbReference>
<dbReference type="Gene3D" id="1.10.1200.10">
    <property type="entry name" value="ACP-like"/>
    <property type="match status" value="1"/>
</dbReference>
<dbReference type="SUPFAM" id="SSF56801">
    <property type="entry name" value="Acetyl-CoA synthetase-like"/>
    <property type="match status" value="1"/>
</dbReference>
<dbReference type="InterPro" id="IPR036736">
    <property type="entry name" value="ACP-like_sf"/>
</dbReference>
<protein>
    <submittedName>
        <fullName evidence="8">Non-ribosomal peptide synthetase</fullName>
    </submittedName>
</protein>
<dbReference type="InterPro" id="IPR001242">
    <property type="entry name" value="Condensation_dom"/>
</dbReference>
<dbReference type="Gene3D" id="3.30.300.30">
    <property type="match status" value="1"/>
</dbReference>
<dbReference type="PANTHER" id="PTHR45527:SF1">
    <property type="entry name" value="FATTY ACID SYNTHASE"/>
    <property type="match status" value="1"/>
</dbReference>
<dbReference type="InterPro" id="IPR010071">
    <property type="entry name" value="AA_adenyl_dom"/>
</dbReference>
<comment type="similarity">
    <text evidence="2">Belongs to the ATP-dependent AMP-binding enzyme family.</text>
</comment>
<evidence type="ECO:0000256" key="1">
    <source>
        <dbReference type="ARBA" id="ARBA00001957"/>
    </source>
</evidence>
<dbReference type="EMBL" id="NUSY01000057">
    <property type="protein sequence ID" value="PHE05833.1"/>
    <property type="molecule type" value="Genomic_DNA"/>
</dbReference>
<dbReference type="GO" id="GO:0008610">
    <property type="term" value="P:lipid biosynthetic process"/>
    <property type="evidence" value="ECO:0007669"/>
    <property type="project" value="UniProtKB-ARBA"/>
</dbReference>
<dbReference type="SUPFAM" id="SSF47336">
    <property type="entry name" value="ACP-like"/>
    <property type="match status" value="1"/>
</dbReference>
<dbReference type="Proteomes" id="UP000224044">
    <property type="component" value="Unassembled WGS sequence"/>
</dbReference>
<evidence type="ECO:0000256" key="2">
    <source>
        <dbReference type="ARBA" id="ARBA00006432"/>
    </source>
</evidence>
<evidence type="ECO:0000259" key="7">
    <source>
        <dbReference type="PROSITE" id="PS50075"/>
    </source>
</evidence>
<dbReference type="PROSITE" id="PS50075">
    <property type="entry name" value="CARRIER"/>
    <property type="match status" value="1"/>
</dbReference>
<dbReference type="CDD" id="cd05930">
    <property type="entry name" value="A_NRPS"/>
    <property type="match status" value="1"/>
</dbReference>
<name>A0AAP8JVA9_9BACI</name>
<dbReference type="GO" id="GO:0009366">
    <property type="term" value="C:enterobactin synthetase complex"/>
    <property type="evidence" value="ECO:0007669"/>
    <property type="project" value="TreeGrafter"/>
</dbReference>
<dbReference type="SUPFAM" id="SSF52777">
    <property type="entry name" value="CoA-dependent acyltransferases"/>
    <property type="match status" value="2"/>
</dbReference>
<dbReference type="Pfam" id="PF00501">
    <property type="entry name" value="AMP-binding"/>
    <property type="match status" value="1"/>
</dbReference>
<evidence type="ECO:0000256" key="5">
    <source>
        <dbReference type="ARBA" id="ARBA00022741"/>
    </source>
</evidence>
<dbReference type="CDD" id="cd19531">
    <property type="entry name" value="LCL_NRPS-like"/>
    <property type="match status" value="1"/>
</dbReference>
<comment type="caution">
    <text evidence="8">The sequence shown here is derived from an EMBL/GenBank/DDBJ whole genome shotgun (WGS) entry which is preliminary data.</text>
</comment>
<reference evidence="8 9" key="1">
    <citation type="submission" date="2017-09" db="EMBL/GenBank/DDBJ databases">
        <title>Large-scale bioinformatics analysis of Bacillus genomes uncovers conserved roles of natural products in bacterial physiology.</title>
        <authorList>
            <consortium name="Agbiome Team Llc"/>
            <person name="Bleich R.M."/>
            <person name="Grubbs K.J."/>
            <person name="Santa Maria K.C."/>
            <person name="Allen S.E."/>
            <person name="Farag S."/>
            <person name="Shank E.A."/>
            <person name="Bowers A."/>
        </authorList>
    </citation>
    <scope>NUCLEOTIDE SEQUENCE [LARGE SCALE GENOMIC DNA]</scope>
    <source>
        <strain evidence="8 9">AFS042148</strain>
    </source>
</reference>
<feature type="domain" description="Carrier" evidence="7">
    <location>
        <begin position="1014"/>
        <end position="1089"/>
    </location>
</feature>
<dbReference type="Gene3D" id="3.40.50.980">
    <property type="match status" value="2"/>
</dbReference>
<dbReference type="InterPro" id="IPR045851">
    <property type="entry name" value="AMP-bd_C_sf"/>
</dbReference>
<dbReference type="InterPro" id="IPR009081">
    <property type="entry name" value="PP-bd_ACP"/>
</dbReference>
<sequence>MKFDSLEGKTIHEIIEKRLNQASLQKNNVDKLEITSRIDPIRASFAQERLWYLQQLQPNDTSYNTYFAFTLSGDLDELALKEALNIIVQRHESLRTTFREIDGKAFQIIADSEEIKINFVDLSNTRFERQFLLNIVNTPFSLQEGPLFQVHLIKLEANKHILLFNMHHIIFDGWSAGIFMDELTTLYEANVKGNKCDLVPIKYQYADFSNWQRKHLTVERMGRYLKYWADKLKGAPPYIELPYDKMRPSILNSEGDLYKITIPKNIADEIRNLSKKEGVTLFMTLLSVFYILIYKYTKQKDIVIGSPIAARTSKEIESIIGFFVNMVCLRGQICETQEFKSFLRAVMDTCIEAYSNQDLPFEKLIEELQPERDLSRTPIFQVMFELQHGSHTFSIEGLEVNSIEDSVITSKYDLSIIIEDLEDGSLDVNFEYSTNLFNRDTIVRMANNFQTIIKNVIAKPDVIISEIEFMTKSEKDTLLLEWTDTKRSFVKDKSFFDLFIEQVTKTPNNIAVMDEVGTLTYKEMYLLSNEISKRLMLSGASNETVVGLLGNRDRYYLASILAIFQVGGVYLPLDPNYPIQRIKHILQQSKCKTILFSSTSGEEAQNLDLNDLLNYSVQTVNLDEIIKNKIQMDLCSIPKVFPENLAYIIFTSGSTGLPKGTMIEHRNMMNHLFSKIVDLKLTSRDTVAQTASQCFDISIWQFLTTILVGGRIRIYSDQTVMDPTLLLEKVKNDRVTVMETTPSYLKLFIEEATKSNYCNQLLRFMLVTGEQSDSRLLKNWIRTFNETEIINAYGPAECADDVTMYRVNNINHLQPGIAPIGKAINNIKIYILDDALNLLPIGSKGEIFVGGAGVGRGYINNPKATANKFLPDPYSNRLGERLYRTGDLGRYRMDGTIEFLGRIDNQIKIRGFRIEIEEVEVNLLQHDSISDVVVTIHIDKNMERYLIAYVVLEQGNTNITDWDLRDELEKKIPKYMIPSQFIFMDKLPLSPNGKIDRKLLPIPNMNSSINEFIPISTDTEKALALIWTEVLGEKNIGKRDNFFDIGGHSLLAIQVISRSRVKFNVPLPVSSIFEVPTLGKLADYIDTLCWIMNVSKTEH</sequence>
<dbReference type="GO" id="GO:0005829">
    <property type="term" value="C:cytosol"/>
    <property type="evidence" value="ECO:0007669"/>
    <property type="project" value="TreeGrafter"/>
</dbReference>
<dbReference type="NCBIfam" id="TIGR01733">
    <property type="entry name" value="AA-adenyl-dom"/>
    <property type="match status" value="1"/>
</dbReference>
<keyword evidence="5" id="KW-0547">Nucleotide-binding</keyword>
<dbReference type="InterPro" id="IPR023213">
    <property type="entry name" value="CAT-like_dom_sf"/>
</dbReference>
<dbReference type="GO" id="GO:0009239">
    <property type="term" value="P:enterobactin biosynthetic process"/>
    <property type="evidence" value="ECO:0007669"/>
    <property type="project" value="TreeGrafter"/>
</dbReference>
<dbReference type="PANTHER" id="PTHR45527">
    <property type="entry name" value="NONRIBOSOMAL PEPTIDE SYNTHETASE"/>
    <property type="match status" value="1"/>
</dbReference>
<dbReference type="FunFam" id="3.30.300.30:FF:000010">
    <property type="entry name" value="Enterobactin synthetase component F"/>
    <property type="match status" value="1"/>
</dbReference>
<dbReference type="InterPro" id="IPR025110">
    <property type="entry name" value="AMP-bd_C"/>
</dbReference>
<organism evidence="8 9">
    <name type="scientific">Bacillus toyonensis</name>
    <dbReference type="NCBI Taxonomy" id="155322"/>
    <lineage>
        <taxon>Bacteria</taxon>
        <taxon>Bacillati</taxon>
        <taxon>Bacillota</taxon>
        <taxon>Bacilli</taxon>
        <taxon>Bacillales</taxon>
        <taxon>Bacillaceae</taxon>
        <taxon>Bacillus</taxon>
        <taxon>Bacillus cereus group</taxon>
    </lineage>
</organism>
<dbReference type="Pfam" id="PF00550">
    <property type="entry name" value="PP-binding"/>
    <property type="match status" value="1"/>
</dbReference>
<dbReference type="GO" id="GO:0043041">
    <property type="term" value="P:amino acid activation for nonribosomal peptide biosynthetic process"/>
    <property type="evidence" value="ECO:0007669"/>
    <property type="project" value="TreeGrafter"/>
</dbReference>
<keyword evidence="4" id="KW-0597">Phosphoprotein</keyword>
<evidence type="ECO:0000313" key="8">
    <source>
        <dbReference type="EMBL" id="PHE05833.1"/>
    </source>
</evidence>
<dbReference type="GO" id="GO:0047527">
    <property type="term" value="F:2,3-dihydroxybenzoate-serine ligase activity"/>
    <property type="evidence" value="ECO:0007669"/>
    <property type="project" value="TreeGrafter"/>
</dbReference>
<dbReference type="Pfam" id="PF13193">
    <property type="entry name" value="AMP-binding_C"/>
    <property type="match status" value="1"/>
</dbReference>
<evidence type="ECO:0000256" key="3">
    <source>
        <dbReference type="ARBA" id="ARBA00022450"/>
    </source>
</evidence>
<keyword evidence="3" id="KW-0596">Phosphopantetheine</keyword>
<evidence type="ECO:0000256" key="6">
    <source>
        <dbReference type="ARBA" id="ARBA00022840"/>
    </source>
</evidence>
<proteinExistence type="inferred from homology"/>
<dbReference type="GO" id="GO:0031177">
    <property type="term" value="F:phosphopantetheine binding"/>
    <property type="evidence" value="ECO:0007669"/>
    <property type="project" value="TreeGrafter"/>
</dbReference>
<keyword evidence="6" id="KW-0067">ATP-binding</keyword>
<comment type="cofactor">
    <cofactor evidence="1">
        <name>pantetheine 4'-phosphate</name>
        <dbReference type="ChEBI" id="CHEBI:47942"/>
    </cofactor>
</comment>
<dbReference type="FunFam" id="1.10.1200.10:FF:000005">
    <property type="entry name" value="Nonribosomal peptide synthetase 1"/>
    <property type="match status" value="1"/>
</dbReference>
<dbReference type="Gene3D" id="3.30.559.10">
    <property type="entry name" value="Chloramphenicol acetyltransferase-like domain"/>
    <property type="match status" value="1"/>
</dbReference>
<dbReference type="GO" id="GO:0005524">
    <property type="term" value="F:ATP binding"/>
    <property type="evidence" value="ECO:0007669"/>
    <property type="project" value="UniProtKB-KW"/>
</dbReference>
<dbReference type="AlphaFoldDB" id="A0AAP8JVA9"/>
<accession>A0AAP8JVA9</accession>
<dbReference type="RefSeq" id="WP_061529730.1">
    <property type="nucleotide sequence ID" value="NZ_JBALNA010000163.1"/>
</dbReference>